<comment type="similarity">
    <text evidence="1">Belongs to the FGGY kinase family.</text>
</comment>
<keyword evidence="2 10" id="KW-0808">Transferase</keyword>
<evidence type="ECO:0000256" key="3">
    <source>
        <dbReference type="ARBA" id="ARBA00022741"/>
    </source>
</evidence>
<protein>
    <submittedName>
        <fullName evidence="10">Rhamnulokinase family protein</fullName>
        <ecNumber evidence="10">2.7.1.-</ecNumber>
    </submittedName>
</protein>
<keyword evidence="6" id="KW-1015">Disulfide bond</keyword>
<dbReference type="InterPro" id="IPR018484">
    <property type="entry name" value="FGGY_N"/>
</dbReference>
<keyword evidence="5" id="KW-0067">ATP-binding</keyword>
<dbReference type="GO" id="GO:0019301">
    <property type="term" value="P:rhamnose catabolic process"/>
    <property type="evidence" value="ECO:0007669"/>
    <property type="project" value="InterPro"/>
</dbReference>
<dbReference type="GO" id="GO:0008993">
    <property type="term" value="F:rhamnulokinase activity"/>
    <property type="evidence" value="ECO:0007669"/>
    <property type="project" value="InterPro"/>
</dbReference>
<dbReference type="PANTHER" id="PTHR10196">
    <property type="entry name" value="SUGAR KINASE"/>
    <property type="match status" value="1"/>
</dbReference>
<dbReference type="RefSeq" id="WP_350258709.1">
    <property type="nucleotide sequence ID" value="NZ_CP138335.1"/>
</dbReference>
<dbReference type="GO" id="GO:0005524">
    <property type="term" value="F:ATP binding"/>
    <property type="evidence" value="ECO:0007669"/>
    <property type="project" value="UniProtKB-KW"/>
</dbReference>
<dbReference type="EC" id="2.7.1.-" evidence="10"/>
<evidence type="ECO:0000313" key="10">
    <source>
        <dbReference type="EMBL" id="XBW08509.1"/>
    </source>
</evidence>
<evidence type="ECO:0000256" key="5">
    <source>
        <dbReference type="ARBA" id="ARBA00022840"/>
    </source>
</evidence>
<keyword evidence="7" id="KW-0684">Rhamnose metabolism</keyword>
<evidence type="ECO:0000259" key="8">
    <source>
        <dbReference type="Pfam" id="PF00370"/>
    </source>
</evidence>
<accession>A0AAU7V933</accession>
<dbReference type="AlphaFoldDB" id="A0AAU7V933"/>
<dbReference type="PANTHER" id="PTHR10196:SF93">
    <property type="entry name" value="L-RHAMNULOKINASE"/>
    <property type="match status" value="1"/>
</dbReference>
<gene>
    <name evidence="10" type="ORF">SAC06_02830</name>
</gene>
<dbReference type="KEGG" id="sapp:SAC06_02830"/>
<evidence type="ECO:0000256" key="2">
    <source>
        <dbReference type="ARBA" id="ARBA00022679"/>
    </source>
</evidence>
<evidence type="ECO:0000259" key="9">
    <source>
        <dbReference type="Pfam" id="PF02782"/>
    </source>
</evidence>
<dbReference type="GO" id="GO:0005829">
    <property type="term" value="C:cytosol"/>
    <property type="evidence" value="ECO:0007669"/>
    <property type="project" value="TreeGrafter"/>
</dbReference>
<reference evidence="10" key="1">
    <citation type="submission" date="2023-11" db="EMBL/GenBank/DDBJ databases">
        <title>Scrofimicrobium hongkongense sp. nov., isolated from a patient with peritonitis.</title>
        <authorList>
            <person name="Lao H.Y."/>
            <person name="Wong A.Y.P."/>
            <person name="Ng T.L."/>
            <person name="Wong R.Y.L."/>
            <person name="Yau M.C.Y."/>
            <person name="Lam J.Y.W."/>
            <person name="Siu G.K.H."/>
        </authorList>
    </citation>
    <scope>NUCLEOTIDE SEQUENCE</scope>
    <source>
        <strain evidence="10">R131</strain>
    </source>
</reference>
<evidence type="ECO:0000256" key="4">
    <source>
        <dbReference type="ARBA" id="ARBA00022777"/>
    </source>
</evidence>
<feature type="domain" description="Carbohydrate kinase FGGY N-terminal" evidence="8">
    <location>
        <begin position="17"/>
        <end position="235"/>
    </location>
</feature>
<dbReference type="InterPro" id="IPR018485">
    <property type="entry name" value="FGGY_C"/>
</dbReference>
<feature type="domain" description="Carbohydrate kinase FGGY C-terminal" evidence="9">
    <location>
        <begin position="266"/>
        <end position="457"/>
    </location>
</feature>
<dbReference type="SUPFAM" id="SSF53067">
    <property type="entry name" value="Actin-like ATPase domain"/>
    <property type="match status" value="2"/>
</dbReference>
<dbReference type="Pfam" id="PF02782">
    <property type="entry name" value="FGGY_C"/>
    <property type="match status" value="1"/>
</dbReference>
<sequence length="504" mass="54611">MTKTASPEPTGPHFFAAADLGASSGRVILGRLEDGRMTLAEMARFPNGPVEHEDGIHWDSQHLFTSIVEGIKRAQVAAEGQLTSVGVDTWGVDYGRLDEDDQLIEEPFHYRDDRTVGVVESFFSRLPSAELYAASGLQVNPFNTVFQFAADRDQAGWERTQTILFTPDLLTFWLCGQKRAEVTIASTSGILDPRTRQWSPKLIEHLEQEYSIPAGRMLAELVEPGTVVGETKPGLLPTPVKVVAVPSHDTASAAAAIPAQTPNFAFISSGTWSLVGLELTSPVLTPESEAADLTNELGADGTVTYLQNIMGLWVHNECRRVWAERGQDTDLRQLIEAAAQLPALQVVVNINDERLFPPGDMPARLRMLAAETGQELPDDPVAITRCILDSLALAYRNAIFTEQELAGKQVEVVHIVGGGSKNELLCQLTADATGLPVVAGPKEGTALGNLLMQARACGYIDGDLPALRAVARASVEVTTYQPGHLGLPTAAWEDANRRAFPYKK</sequence>
<dbReference type="Gene3D" id="3.30.420.40">
    <property type="match status" value="2"/>
</dbReference>
<keyword evidence="3" id="KW-0547">Nucleotide-binding</keyword>
<name>A0AAU7V933_9ACTO</name>
<dbReference type="InterPro" id="IPR013449">
    <property type="entry name" value="Rhamnulokinase"/>
</dbReference>
<evidence type="ECO:0000256" key="6">
    <source>
        <dbReference type="ARBA" id="ARBA00023157"/>
    </source>
</evidence>
<proteinExistence type="inferred from homology"/>
<keyword evidence="4" id="KW-0418">Kinase</keyword>
<evidence type="ECO:0000256" key="7">
    <source>
        <dbReference type="ARBA" id="ARBA00023308"/>
    </source>
</evidence>
<dbReference type="GO" id="GO:0004370">
    <property type="term" value="F:glycerol kinase activity"/>
    <property type="evidence" value="ECO:0007669"/>
    <property type="project" value="TreeGrafter"/>
</dbReference>
<dbReference type="EMBL" id="CP138335">
    <property type="protein sequence ID" value="XBW08509.1"/>
    <property type="molecule type" value="Genomic_DNA"/>
</dbReference>
<dbReference type="Pfam" id="PF00370">
    <property type="entry name" value="FGGY_N"/>
    <property type="match status" value="1"/>
</dbReference>
<dbReference type="CDD" id="cd07771">
    <property type="entry name" value="ASKHA_NBD_FGGY_RhaB-like"/>
    <property type="match status" value="1"/>
</dbReference>
<evidence type="ECO:0000256" key="1">
    <source>
        <dbReference type="ARBA" id="ARBA00009156"/>
    </source>
</evidence>
<dbReference type="GO" id="GO:0006071">
    <property type="term" value="P:glycerol metabolic process"/>
    <property type="evidence" value="ECO:0007669"/>
    <property type="project" value="TreeGrafter"/>
</dbReference>
<dbReference type="InterPro" id="IPR043129">
    <property type="entry name" value="ATPase_NBD"/>
</dbReference>
<organism evidence="10">
    <name type="scientific">Scrofimicrobium appendicitidis</name>
    <dbReference type="NCBI Taxonomy" id="3079930"/>
    <lineage>
        <taxon>Bacteria</taxon>
        <taxon>Bacillati</taxon>
        <taxon>Actinomycetota</taxon>
        <taxon>Actinomycetes</taxon>
        <taxon>Actinomycetales</taxon>
        <taxon>Actinomycetaceae</taxon>
        <taxon>Scrofimicrobium</taxon>
    </lineage>
</organism>